<dbReference type="GO" id="GO:0061630">
    <property type="term" value="F:ubiquitin protein ligase activity"/>
    <property type="evidence" value="ECO:0007669"/>
    <property type="project" value="TreeGrafter"/>
</dbReference>
<feature type="region of interest" description="Disordered" evidence="5">
    <location>
        <begin position="176"/>
        <end position="195"/>
    </location>
</feature>
<feature type="domain" description="RING-type" evidence="6">
    <location>
        <begin position="215"/>
        <end position="256"/>
    </location>
</feature>
<evidence type="ECO:0000256" key="5">
    <source>
        <dbReference type="SAM" id="MobiDB-lite"/>
    </source>
</evidence>
<keyword evidence="1" id="KW-0479">Metal-binding</keyword>
<name>A0A7J6V925_THATH</name>
<sequence length="262" mass="29962">MAEHAGIWETNYVVDEDTKEKIMFNIFNKKYPSNISSTSDAEETNTNTNTVEVLFRVTVNKQLLDVTSRYEELEGDEREIIASCNSQPTTEEFRFDFESLMTREGCQNQLHDHLVHFVATNFVSQHFWDVVNKDDFAKVIHENVALDGLRRQSKKIETILEVAILTVRTLSLDDEEIEVESRTDDEDGPKPAAPGSIAQLHKTQFDGEHELEAGCSICLCEFCSGVKIVHMPCKHLFHEECIIRWLNKASTCPLCRHKLIGK</sequence>
<evidence type="ECO:0000259" key="6">
    <source>
        <dbReference type="PROSITE" id="PS50089"/>
    </source>
</evidence>
<evidence type="ECO:0000313" key="7">
    <source>
        <dbReference type="EMBL" id="KAF5180720.1"/>
    </source>
</evidence>
<organism evidence="7 8">
    <name type="scientific">Thalictrum thalictroides</name>
    <name type="common">Rue-anemone</name>
    <name type="synonym">Anemone thalictroides</name>
    <dbReference type="NCBI Taxonomy" id="46969"/>
    <lineage>
        <taxon>Eukaryota</taxon>
        <taxon>Viridiplantae</taxon>
        <taxon>Streptophyta</taxon>
        <taxon>Embryophyta</taxon>
        <taxon>Tracheophyta</taxon>
        <taxon>Spermatophyta</taxon>
        <taxon>Magnoliopsida</taxon>
        <taxon>Ranunculales</taxon>
        <taxon>Ranunculaceae</taxon>
        <taxon>Thalictroideae</taxon>
        <taxon>Thalictrum</taxon>
    </lineage>
</organism>
<dbReference type="PROSITE" id="PS50089">
    <property type="entry name" value="ZF_RING_2"/>
    <property type="match status" value="1"/>
</dbReference>
<dbReference type="GO" id="GO:0008270">
    <property type="term" value="F:zinc ion binding"/>
    <property type="evidence" value="ECO:0007669"/>
    <property type="project" value="UniProtKB-KW"/>
</dbReference>
<dbReference type="InterPro" id="IPR051834">
    <property type="entry name" value="RING_finger_E3_ligase"/>
</dbReference>
<reference evidence="7 8" key="1">
    <citation type="submission" date="2020-06" db="EMBL/GenBank/DDBJ databases">
        <title>Transcriptomic and genomic resources for Thalictrum thalictroides and T. hernandezii: Facilitating candidate gene discovery in an emerging model plant lineage.</title>
        <authorList>
            <person name="Arias T."/>
            <person name="Riano-Pachon D.M."/>
            <person name="Di Stilio V.S."/>
        </authorList>
    </citation>
    <scope>NUCLEOTIDE SEQUENCE [LARGE SCALE GENOMIC DNA]</scope>
    <source>
        <strain evidence="8">cv. WT478/WT964</strain>
        <tissue evidence="7">Leaves</tissue>
    </source>
</reference>
<dbReference type="GO" id="GO:0006511">
    <property type="term" value="P:ubiquitin-dependent protein catabolic process"/>
    <property type="evidence" value="ECO:0007669"/>
    <property type="project" value="TreeGrafter"/>
</dbReference>
<dbReference type="OrthoDB" id="941227at2759"/>
<protein>
    <recommendedName>
        <fullName evidence="6">RING-type domain-containing protein</fullName>
    </recommendedName>
</protein>
<dbReference type="InterPro" id="IPR013083">
    <property type="entry name" value="Znf_RING/FYVE/PHD"/>
</dbReference>
<dbReference type="Gene3D" id="3.30.40.10">
    <property type="entry name" value="Zinc/RING finger domain, C3HC4 (zinc finger)"/>
    <property type="match status" value="1"/>
</dbReference>
<feature type="compositionally biased region" description="Acidic residues" evidence="5">
    <location>
        <begin position="176"/>
        <end position="187"/>
    </location>
</feature>
<dbReference type="CDD" id="cd16454">
    <property type="entry name" value="RING-H2_PA-TM-RING"/>
    <property type="match status" value="1"/>
</dbReference>
<dbReference type="AlphaFoldDB" id="A0A7J6V925"/>
<evidence type="ECO:0000256" key="1">
    <source>
        <dbReference type="ARBA" id="ARBA00022723"/>
    </source>
</evidence>
<dbReference type="Pfam" id="PF13639">
    <property type="entry name" value="zf-RING_2"/>
    <property type="match status" value="1"/>
</dbReference>
<evidence type="ECO:0000256" key="2">
    <source>
        <dbReference type="ARBA" id="ARBA00022771"/>
    </source>
</evidence>
<keyword evidence="3" id="KW-0862">Zinc</keyword>
<dbReference type="SMART" id="SM00184">
    <property type="entry name" value="RING"/>
    <property type="match status" value="1"/>
</dbReference>
<accession>A0A7J6V925</accession>
<dbReference type="GO" id="GO:0005634">
    <property type="term" value="C:nucleus"/>
    <property type="evidence" value="ECO:0007669"/>
    <property type="project" value="TreeGrafter"/>
</dbReference>
<proteinExistence type="predicted"/>
<keyword evidence="2 4" id="KW-0863">Zinc-finger</keyword>
<dbReference type="PANTHER" id="PTHR45931">
    <property type="entry name" value="SI:CH211-59O9.10"/>
    <property type="match status" value="1"/>
</dbReference>
<evidence type="ECO:0000313" key="8">
    <source>
        <dbReference type="Proteomes" id="UP000554482"/>
    </source>
</evidence>
<gene>
    <name evidence="7" type="ORF">FRX31_029688</name>
</gene>
<evidence type="ECO:0000256" key="4">
    <source>
        <dbReference type="PROSITE-ProRule" id="PRU00175"/>
    </source>
</evidence>
<keyword evidence="8" id="KW-1185">Reference proteome</keyword>
<dbReference type="SUPFAM" id="SSF57850">
    <property type="entry name" value="RING/U-box"/>
    <property type="match status" value="1"/>
</dbReference>
<dbReference type="InterPro" id="IPR001841">
    <property type="entry name" value="Znf_RING"/>
</dbReference>
<dbReference type="Proteomes" id="UP000554482">
    <property type="component" value="Unassembled WGS sequence"/>
</dbReference>
<dbReference type="EMBL" id="JABWDY010037034">
    <property type="protein sequence ID" value="KAF5180720.1"/>
    <property type="molecule type" value="Genomic_DNA"/>
</dbReference>
<comment type="caution">
    <text evidence="7">The sequence shown here is derived from an EMBL/GenBank/DDBJ whole genome shotgun (WGS) entry which is preliminary data.</text>
</comment>
<dbReference type="PANTHER" id="PTHR45931:SF16">
    <property type="entry name" value="RING_U-BOX SUPERFAMILY PROTEIN"/>
    <property type="match status" value="1"/>
</dbReference>
<evidence type="ECO:0000256" key="3">
    <source>
        <dbReference type="ARBA" id="ARBA00022833"/>
    </source>
</evidence>